<accession>A0A0K6H1U8</accession>
<protein>
    <submittedName>
        <fullName evidence="1">Uncharacterized OsmC-related protein</fullName>
    </submittedName>
</protein>
<dbReference type="InterPro" id="IPR015946">
    <property type="entry name" value="KH_dom-like_a/b"/>
</dbReference>
<name>A0A0K6H1U8_9NEIS</name>
<dbReference type="Gene3D" id="3.30.300.20">
    <property type="match status" value="1"/>
</dbReference>
<dbReference type="InterPro" id="IPR003718">
    <property type="entry name" value="OsmC/Ohr_fam"/>
</dbReference>
<keyword evidence="2" id="KW-1185">Reference proteome</keyword>
<dbReference type="STRING" id="375574.GCA_001418035_01983"/>
<dbReference type="EMBL" id="CYHA01000004">
    <property type="protein sequence ID" value="CUA84801.1"/>
    <property type="molecule type" value="Genomic_DNA"/>
</dbReference>
<proteinExistence type="predicted"/>
<reference evidence="2" key="1">
    <citation type="submission" date="2015-08" db="EMBL/GenBank/DDBJ databases">
        <authorList>
            <person name="Varghese N."/>
        </authorList>
    </citation>
    <scope>NUCLEOTIDE SEQUENCE [LARGE SCALE GENOMIC DNA]</scope>
    <source>
        <strain evidence="2">DSM 17901</strain>
    </source>
</reference>
<gene>
    <name evidence="1" type="ORF">Ga0061063_2195</name>
</gene>
<organism evidence="1 2">
    <name type="scientific">Gulbenkiania indica</name>
    <dbReference type="NCBI Taxonomy" id="375574"/>
    <lineage>
        <taxon>Bacteria</taxon>
        <taxon>Pseudomonadati</taxon>
        <taxon>Pseudomonadota</taxon>
        <taxon>Betaproteobacteria</taxon>
        <taxon>Neisseriales</taxon>
        <taxon>Chromobacteriaceae</taxon>
        <taxon>Gulbenkiania</taxon>
    </lineage>
</organism>
<dbReference type="InterPro" id="IPR036102">
    <property type="entry name" value="OsmC/Ohrsf"/>
</dbReference>
<dbReference type="AlphaFoldDB" id="A0A0K6H1U8"/>
<evidence type="ECO:0000313" key="1">
    <source>
        <dbReference type="EMBL" id="CUA84801.1"/>
    </source>
</evidence>
<dbReference type="OrthoDB" id="5297623at2"/>
<dbReference type="Proteomes" id="UP000243535">
    <property type="component" value="Unassembled WGS sequence"/>
</dbReference>
<evidence type="ECO:0000313" key="2">
    <source>
        <dbReference type="Proteomes" id="UP000243535"/>
    </source>
</evidence>
<sequence length="147" mass="15725">MSDQVRVSLKEVEGYRFENMFAGGGAPLVTDEPPPLGEGAGPSPSQLLTAAVANCLCASLRFALQKFHQDASPLTAEATATIERNAHQRLRVGRIEVVLQLGRPASEIAHLDRILASFEDYCTVSQSVAQGLPVLTSVVDVHGVRCK</sequence>
<dbReference type="Pfam" id="PF02566">
    <property type="entry name" value="OsmC"/>
    <property type="match status" value="1"/>
</dbReference>
<dbReference type="SUPFAM" id="SSF82784">
    <property type="entry name" value="OsmC-like"/>
    <property type="match status" value="1"/>
</dbReference>
<dbReference type="RefSeq" id="WP_055434149.1">
    <property type="nucleotide sequence ID" value="NZ_CYHA01000004.1"/>
</dbReference>